<sequence length="67" mass="7360">MPIIWASKMERKMRQVAKTSRNFFGETFAVLGAALSVSAAVRAHRKPARADLEALGIDGKAFDKVQL</sequence>
<dbReference type="Proteomes" id="UP000528185">
    <property type="component" value="Unassembled WGS sequence"/>
</dbReference>
<protein>
    <submittedName>
        <fullName evidence="1">Uncharacterized protein</fullName>
    </submittedName>
</protein>
<dbReference type="AlphaFoldDB" id="A0AAN2A6Q8"/>
<gene>
    <name evidence="1" type="ORF">AGRHK599_LOCUS2872</name>
</gene>
<organism evidence="1 2">
    <name type="scientific">Rhizobium rhizogenes</name>
    <name type="common">Agrobacterium rhizogenes</name>
    <dbReference type="NCBI Taxonomy" id="359"/>
    <lineage>
        <taxon>Bacteria</taxon>
        <taxon>Pseudomonadati</taxon>
        <taxon>Pseudomonadota</taxon>
        <taxon>Alphaproteobacteria</taxon>
        <taxon>Hyphomicrobiales</taxon>
        <taxon>Rhizobiaceae</taxon>
        <taxon>Rhizobium/Agrobacterium group</taxon>
        <taxon>Rhizobium</taxon>
    </lineage>
</organism>
<dbReference type="EMBL" id="CAICSX020000001">
    <property type="protein sequence ID" value="CAD0214366.1"/>
    <property type="molecule type" value="Genomic_DNA"/>
</dbReference>
<comment type="caution">
    <text evidence="1">The sequence shown here is derived from an EMBL/GenBank/DDBJ whole genome shotgun (WGS) entry which is preliminary data.</text>
</comment>
<proteinExistence type="predicted"/>
<name>A0AAN2A6Q8_RHIRH</name>
<accession>A0AAN2A6Q8</accession>
<reference evidence="1 2" key="1">
    <citation type="submission" date="2020-06" db="EMBL/GenBank/DDBJ databases">
        <authorList>
            <person name="De Coninck B."/>
            <person name="Ibrahim H."/>
        </authorList>
    </citation>
    <scope>NUCLEOTIDE SEQUENCE [LARGE SCALE GENOMIC DNA]</scope>
    <source>
        <strain evidence="1">Ag_rhizogenes_K599</strain>
    </source>
</reference>
<evidence type="ECO:0000313" key="2">
    <source>
        <dbReference type="Proteomes" id="UP000528185"/>
    </source>
</evidence>
<evidence type="ECO:0000313" key="1">
    <source>
        <dbReference type="EMBL" id="CAD0214366.1"/>
    </source>
</evidence>